<gene>
    <name evidence="6" type="ORF">BJY01DRAFT_249394</name>
</gene>
<comment type="similarity">
    <text evidence="1">Belongs to the type-B carboxylesterase/lipase family.</text>
</comment>
<evidence type="ECO:0000256" key="3">
    <source>
        <dbReference type="ARBA" id="ARBA00023157"/>
    </source>
</evidence>
<dbReference type="InterPro" id="IPR029058">
    <property type="entry name" value="AB_hydrolase_fold"/>
</dbReference>
<organism evidence="6 7">
    <name type="scientific">Aspergillus pseudoustus</name>
    <dbReference type="NCBI Taxonomy" id="1810923"/>
    <lineage>
        <taxon>Eukaryota</taxon>
        <taxon>Fungi</taxon>
        <taxon>Dikarya</taxon>
        <taxon>Ascomycota</taxon>
        <taxon>Pezizomycotina</taxon>
        <taxon>Eurotiomycetes</taxon>
        <taxon>Eurotiomycetidae</taxon>
        <taxon>Eurotiales</taxon>
        <taxon>Aspergillaceae</taxon>
        <taxon>Aspergillus</taxon>
        <taxon>Aspergillus subgen. Nidulantes</taxon>
    </lineage>
</organism>
<evidence type="ECO:0000313" key="7">
    <source>
        <dbReference type="Proteomes" id="UP001610446"/>
    </source>
</evidence>
<name>A0ABR4JQ44_9EURO</name>
<evidence type="ECO:0000259" key="5">
    <source>
        <dbReference type="Pfam" id="PF00135"/>
    </source>
</evidence>
<dbReference type="EMBL" id="JBFXLU010000106">
    <property type="protein sequence ID" value="KAL2841724.1"/>
    <property type="molecule type" value="Genomic_DNA"/>
</dbReference>
<dbReference type="PANTHER" id="PTHR43918">
    <property type="entry name" value="ACETYLCHOLINESTERASE"/>
    <property type="match status" value="1"/>
</dbReference>
<dbReference type="Gene3D" id="3.40.50.1820">
    <property type="entry name" value="alpha/beta hydrolase"/>
    <property type="match status" value="1"/>
</dbReference>
<feature type="signal peptide" evidence="4">
    <location>
        <begin position="1"/>
        <end position="15"/>
    </location>
</feature>
<feature type="domain" description="Carboxylesterase type B" evidence="5">
    <location>
        <begin position="28"/>
        <end position="471"/>
    </location>
</feature>
<evidence type="ECO:0000256" key="4">
    <source>
        <dbReference type="SAM" id="SignalP"/>
    </source>
</evidence>
<reference evidence="6 7" key="1">
    <citation type="submission" date="2024-07" db="EMBL/GenBank/DDBJ databases">
        <title>Section-level genome sequencing and comparative genomics of Aspergillus sections Usti and Cavernicolus.</title>
        <authorList>
            <consortium name="Lawrence Berkeley National Laboratory"/>
            <person name="Nybo J.L."/>
            <person name="Vesth T.C."/>
            <person name="Theobald S."/>
            <person name="Frisvad J.C."/>
            <person name="Larsen T.O."/>
            <person name="Kjaerboelling I."/>
            <person name="Rothschild-Mancinelli K."/>
            <person name="Lyhne E.K."/>
            <person name="Kogle M.E."/>
            <person name="Barry K."/>
            <person name="Clum A."/>
            <person name="Na H."/>
            <person name="Ledsgaard L."/>
            <person name="Lin J."/>
            <person name="Lipzen A."/>
            <person name="Kuo A."/>
            <person name="Riley R."/>
            <person name="Mondo S."/>
            <person name="Labutti K."/>
            <person name="Haridas S."/>
            <person name="Pangalinan J."/>
            <person name="Salamov A.A."/>
            <person name="Simmons B.A."/>
            <person name="Magnuson J.K."/>
            <person name="Chen J."/>
            <person name="Drula E."/>
            <person name="Henrissat B."/>
            <person name="Wiebenga A."/>
            <person name="Lubbers R.J."/>
            <person name="Gomes A.C."/>
            <person name="Makela M.R."/>
            <person name="Stajich J."/>
            <person name="Grigoriev I.V."/>
            <person name="Mortensen U.H."/>
            <person name="De Vries R.P."/>
            <person name="Baker S.E."/>
            <person name="Andersen M.R."/>
        </authorList>
    </citation>
    <scope>NUCLEOTIDE SEQUENCE [LARGE SCALE GENOMIC DNA]</scope>
    <source>
        <strain evidence="6 7">CBS 123904</strain>
    </source>
</reference>
<dbReference type="InterPro" id="IPR050654">
    <property type="entry name" value="AChE-related_enzymes"/>
</dbReference>
<sequence length="550" mass="58919">MLAFISLAALASAAACTPTYNSRPTAIIDSGAIVGTTTQIAVASATATVNKYLGIPFAEKPERFRLPKPVKPWHDFFDASQYGPACYQQISDTTAQFYEGVGLGVVPNGESEDCLNLNVYTPSTASAASKAVLVWIYGGSWQNGANSLPLYDGSKVVANQDVVLVSINYRTNVFGFPADESISLDERNLALHDTRLALGWVQRNIAYLGGDPRRVTIVGESGGSSTVDTLLTAPPDPLPFQAAIMTSSQISVPTSPQSPPAYIAAWKALAELAGCRDVEAVFDCLSDYPAQELVDLVTNNSISFNGFPDGGVTWADNPRLDRLAGKTARVPVLIGTTADEASPFVIGLNDTRAALESINLGEYADLIIEAYPLGTPGILTENARINRIATEFLMQCNTQVHANDTKRAGLDSWRFYFNASFPNTEFLPGLGAYHASEVAFFFGTYRTEGATAFQAKVSNALQTAYADFAKDPTVGPGWNQVPTIGVFGDGVRPGIDESGLEALTTIPSEILDVRCPLYYPVYDQNSLIPWEEQLAAQNGTEPSTDSGIPF</sequence>
<proteinExistence type="inferred from homology"/>
<dbReference type="InterPro" id="IPR000997">
    <property type="entry name" value="Cholinesterase"/>
</dbReference>
<evidence type="ECO:0000256" key="2">
    <source>
        <dbReference type="ARBA" id="ARBA00022801"/>
    </source>
</evidence>
<dbReference type="Proteomes" id="UP001610446">
    <property type="component" value="Unassembled WGS sequence"/>
</dbReference>
<dbReference type="PRINTS" id="PR00878">
    <property type="entry name" value="CHOLNESTRASE"/>
</dbReference>
<keyword evidence="4" id="KW-0732">Signal</keyword>
<dbReference type="GO" id="GO:0016787">
    <property type="term" value="F:hydrolase activity"/>
    <property type="evidence" value="ECO:0007669"/>
    <property type="project" value="UniProtKB-KW"/>
</dbReference>
<dbReference type="Pfam" id="PF00135">
    <property type="entry name" value="COesterase"/>
    <property type="match status" value="1"/>
</dbReference>
<protein>
    <submittedName>
        <fullName evidence="6">Alpha/Beta hydrolase protein</fullName>
    </submittedName>
</protein>
<dbReference type="SUPFAM" id="SSF53474">
    <property type="entry name" value="alpha/beta-Hydrolases"/>
    <property type="match status" value="1"/>
</dbReference>
<comment type="caution">
    <text evidence="6">The sequence shown here is derived from an EMBL/GenBank/DDBJ whole genome shotgun (WGS) entry which is preliminary data.</text>
</comment>
<dbReference type="PANTHER" id="PTHR43918:SF4">
    <property type="entry name" value="CARBOXYLIC ESTER HYDROLASE"/>
    <property type="match status" value="1"/>
</dbReference>
<keyword evidence="7" id="KW-1185">Reference proteome</keyword>
<keyword evidence="3" id="KW-1015">Disulfide bond</keyword>
<keyword evidence="2 6" id="KW-0378">Hydrolase</keyword>
<feature type="chain" id="PRO_5045281000" evidence="4">
    <location>
        <begin position="16"/>
        <end position="550"/>
    </location>
</feature>
<accession>A0ABR4JQ44</accession>
<dbReference type="InterPro" id="IPR002018">
    <property type="entry name" value="CarbesteraseB"/>
</dbReference>
<evidence type="ECO:0000313" key="6">
    <source>
        <dbReference type="EMBL" id="KAL2841724.1"/>
    </source>
</evidence>
<evidence type="ECO:0000256" key="1">
    <source>
        <dbReference type="ARBA" id="ARBA00005964"/>
    </source>
</evidence>